<protein>
    <submittedName>
        <fullName evidence="2">Uncharacterized protein</fullName>
    </submittedName>
</protein>
<keyword evidence="1" id="KW-0812">Transmembrane</keyword>
<name>A0A835G0T2_9POAL</name>
<feature type="transmembrane region" description="Helical" evidence="1">
    <location>
        <begin position="12"/>
        <end position="29"/>
    </location>
</feature>
<gene>
    <name evidence="2" type="ORF">HU200_001326</name>
</gene>
<organism evidence="2 3">
    <name type="scientific">Digitaria exilis</name>
    <dbReference type="NCBI Taxonomy" id="1010633"/>
    <lineage>
        <taxon>Eukaryota</taxon>
        <taxon>Viridiplantae</taxon>
        <taxon>Streptophyta</taxon>
        <taxon>Embryophyta</taxon>
        <taxon>Tracheophyta</taxon>
        <taxon>Spermatophyta</taxon>
        <taxon>Magnoliopsida</taxon>
        <taxon>Liliopsida</taxon>
        <taxon>Poales</taxon>
        <taxon>Poaceae</taxon>
        <taxon>PACMAD clade</taxon>
        <taxon>Panicoideae</taxon>
        <taxon>Panicodae</taxon>
        <taxon>Paniceae</taxon>
        <taxon>Anthephorinae</taxon>
        <taxon>Digitaria</taxon>
    </lineage>
</organism>
<sequence length="386" mass="42294">MCCSVLAVTKQIWNSLLLPLQSAIGLILLKLKMELYFSFLVFSTFHGCVTMGIRVRYAHAAHPVLCFLFRSTLMSKFPKNVKRTTPGRDYAFKKSSHFSNGASRFEEHAFGGDIGTGEKAAYSNDDGERDEAVCNEVNNVQIDLTAGRALRDDGDIETNASLELTVERANDAGNEKADNAPPTSVQGTPVVSLNTQGCQAKSQQIALSEKAAVDEEMPTSVCTDVQNSSHLSNDIPRYEENTCLDDIPTNEESAALNDKSETVCIDVQNSSYLSNDIRRFEENTFHDDIPTNEDAAALNDNIESTAVAEEVASLEIGLNVGSAIRERGHDDITTNVYLDPTVECANKIVNEGVESTSLLGMFNYLTPDTLACKFTLVSNIVLFFRM</sequence>
<dbReference type="EMBL" id="JACEFO010000121">
    <property type="protein sequence ID" value="KAF8780720.1"/>
    <property type="molecule type" value="Genomic_DNA"/>
</dbReference>
<reference evidence="2" key="1">
    <citation type="submission" date="2020-07" db="EMBL/GenBank/DDBJ databases">
        <title>Genome sequence and genetic diversity analysis of an under-domesticated orphan crop, white fonio (Digitaria exilis).</title>
        <authorList>
            <person name="Bennetzen J.L."/>
            <person name="Chen S."/>
            <person name="Ma X."/>
            <person name="Wang X."/>
            <person name="Yssel A.E.J."/>
            <person name="Chaluvadi S.R."/>
            <person name="Johnson M."/>
            <person name="Gangashetty P."/>
            <person name="Hamidou F."/>
            <person name="Sanogo M.D."/>
            <person name="Zwaenepoel A."/>
            <person name="Wallace J."/>
            <person name="Van De Peer Y."/>
            <person name="Van Deynze A."/>
        </authorList>
    </citation>
    <scope>NUCLEOTIDE SEQUENCE</scope>
    <source>
        <tissue evidence="2">Leaves</tissue>
    </source>
</reference>
<dbReference type="AlphaFoldDB" id="A0A835G0T2"/>
<keyword evidence="1" id="KW-1133">Transmembrane helix</keyword>
<keyword evidence="3" id="KW-1185">Reference proteome</keyword>
<dbReference type="OrthoDB" id="118550at2759"/>
<evidence type="ECO:0000313" key="2">
    <source>
        <dbReference type="EMBL" id="KAF8780720.1"/>
    </source>
</evidence>
<proteinExistence type="predicted"/>
<comment type="caution">
    <text evidence="2">The sequence shown here is derived from an EMBL/GenBank/DDBJ whole genome shotgun (WGS) entry which is preliminary data.</text>
</comment>
<accession>A0A835G0T2</accession>
<evidence type="ECO:0000256" key="1">
    <source>
        <dbReference type="SAM" id="Phobius"/>
    </source>
</evidence>
<dbReference type="Proteomes" id="UP000636709">
    <property type="component" value="Unassembled WGS sequence"/>
</dbReference>
<keyword evidence="1" id="KW-0472">Membrane</keyword>
<evidence type="ECO:0000313" key="3">
    <source>
        <dbReference type="Proteomes" id="UP000636709"/>
    </source>
</evidence>